<dbReference type="Proteomes" id="UP000321479">
    <property type="component" value="Chromosome"/>
</dbReference>
<evidence type="ECO:0000256" key="2">
    <source>
        <dbReference type="SAM" id="SignalP"/>
    </source>
</evidence>
<dbReference type="KEGG" id="mgin:FRZ54_06815"/>
<sequence length="108" mass="12506">MMKTKTFTIFTTAYLLFTTLNSAYAMTKDSTIAQESHPDGLGETFFVLIILILLLLALWILKNSYRLKENIESKELDSKDWLNNHIKDMEPDQLTTLINRGHAKQQQK</sequence>
<keyword evidence="1" id="KW-1133">Transmembrane helix</keyword>
<dbReference type="EMBL" id="CP042436">
    <property type="protein sequence ID" value="QEC62305.1"/>
    <property type="molecule type" value="Genomic_DNA"/>
</dbReference>
<evidence type="ECO:0000313" key="3">
    <source>
        <dbReference type="EMBL" id="QEC62305.1"/>
    </source>
</evidence>
<reference evidence="3 4" key="1">
    <citation type="journal article" date="2017" name="Curr. Microbiol.">
        <title>Mucilaginibacter ginsenosidivorans sp. nov., Isolated from Soil of Ginseng Field.</title>
        <authorList>
            <person name="Kim M.M."/>
            <person name="Siddiqi M.Z."/>
            <person name="Im W.T."/>
        </authorList>
    </citation>
    <scope>NUCLEOTIDE SEQUENCE [LARGE SCALE GENOMIC DNA]</scope>
    <source>
        <strain evidence="3 4">Gsoil 3017</strain>
    </source>
</reference>
<feature type="signal peptide" evidence="2">
    <location>
        <begin position="1"/>
        <end position="25"/>
    </location>
</feature>
<keyword evidence="4" id="KW-1185">Reference proteome</keyword>
<accession>A0A5B8UU71</accession>
<feature type="transmembrane region" description="Helical" evidence="1">
    <location>
        <begin position="41"/>
        <end position="61"/>
    </location>
</feature>
<proteinExistence type="predicted"/>
<protein>
    <recommendedName>
        <fullName evidence="5">CcmD family protein</fullName>
    </recommendedName>
</protein>
<keyword evidence="2" id="KW-0732">Signal</keyword>
<organism evidence="3 4">
    <name type="scientific">Mucilaginibacter ginsenosidivorans</name>
    <dbReference type="NCBI Taxonomy" id="398053"/>
    <lineage>
        <taxon>Bacteria</taxon>
        <taxon>Pseudomonadati</taxon>
        <taxon>Bacteroidota</taxon>
        <taxon>Sphingobacteriia</taxon>
        <taxon>Sphingobacteriales</taxon>
        <taxon>Sphingobacteriaceae</taxon>
        <taxon>Mucilaginibacter</taxon>
    </lineage>
</organism>
<dbReference type="AlphaFoldDB" id="A0A5B8UU71"/>
<keyword evidence="1" id="KW-0812">Transmembrane</keyword>
<gene>
    <name evidence="3" type="ORF">FRZ54_06815</name>
</gene>
<evidence type="ECO:0000313" key="4">
    <source>
        <dbReference type="Proteomes" id="UP000321479"/>
    </source>
</evidence>
<dbReference type="RefSeq" id="WP_147030882.1">
    <property type="nucleotide sequence ID" value="NZ_CP042436.1"/>
</dbReference>
<feature type="chain" id="PRO_5022924598" description="CcmD family protein" evidence="2">
    <location>
        <begin position="26"/>
        <end position="108"/>
    </location>
</feature>
<keyword evidence="1" id="KW-0472">Membrane</keyword>
<evidence type="ECO:0000256" key="1">
    <source>
        <dbReference type="SAM" id="Phobius"/>
    </source>
</evidence>
<name>A0A5B8UU71_9SPHI</name>
<evidence type="ECO:0008006" key="5">
    <source>
        <dbReference type="Google" id="ProtNLM"/>
    </source>
</evidence>